<sequence>MTTRRFPSAPRSALALTLIAGSPLATAGVAFESGDFKGEYSLSASATAINSHNANFGLGRIDLRSGELSNKENYDWQEYYLKPGVTFEYAVSPDFAFLGGGSLIAAGTTGDGDPGGYTRGDEHNTSVEEAYAGFRAGDWRLTLGDQNYMVGNGFLVMDGNLDQYGDGAYFSAPRTAFRDAGVLSWQHEMFSAQAFSLRTDDHLGDLRMTGANVDFKLPNATLGAMAFSVDAKDNKQNAFIPRDGMDVYNLRVLNASPPGLEALQLNGEYAIERGSGKGIDYDASAWYASADYSFQDLPLQPTLGYRYADFSGDNDPNDNTRKDWDPLSKGYVDWGTWVIGDVVGNYLLYNSNEKAQTWRGKVHFNEQWSAGAQYHQFKLNSNYYFGIPVSDRDFANETGVYVEWMPTEHIYTSLAYNWVDPQAGAKEVLGNDRFDTLEWFFIYKL</sequence>
<evidence type="ECO:0000313" key="2">
    <source>
        <dbReference type="EMBL" id="QIE88411.1"/>
    </source>
</evidence>
<gene>
    <name evidence="2" type="ORF">G5B91_19890</name>
</gene>
<organism evidence="2 3">
    <name type="scientific">Pseudomonas nitroreducens</name>
    <dbReference type="NCBI Taxonomy" id="46680"/>
    <lineage>
        <taxon>Bacteria</taxon>
        <taxon>Pseudomonadati</taxon>
        <taxon>Pseudomonadota</taxon>
        <taxon>Gammaproteobacteria</taxon>
        <taxon>Pseudomonadales</taxon>
        <taxon>Pseudomonadaceae</taxon>
        <taxon>Pseudomonas</taxon>
    </lineage>
</organism>
<keyword evidence="1" id="KW-0732">Signal</keyword>
<dbReference type="KEGG" id="pnt:G5B91_19890"/>
<proteinExistence type="predicted"/>
<name>A0A6G6J1Q1_PSENT</name>
<dbReference type="Proteomes" id="UP000501063">
    <property type="component" value="Chromosome"/>
</dbReference>
<feature type="signal peptide" evidence="1">
    <location>
        <begin position="1"/>
        <end position="27"/>
    </location>
</feature>
<evidence type="ECO:0000256" key="1">
    <source>
        <dbReference type="SAM" id="SignalP"/>
    </source>
</evidence>
<evidence type="ECO:0000313" key="3">
    <source>
        <dbReference type="Proteomes" id="UP000501063"/>
    </source>
</evidence>
<evidence type="ECO:0008006" key="4">
    <source>
        <dbReference type="Google" id="ProtNLM"/>
    </source>
</evidence>
<accession>A0A6G6J1Q1</accession>
<reference evidence="2 3" key="1">
    <citation type="submission" date="2020-02" db="EMBL/GenBank/DDBJ databases">
        <title>Integrative conjugative elements (ICEs) and plasmids drive adaptation of Pseudomonas nitroreducens strain HBP1 to wastewater environment.</title>
        <authorList>
            <person name="Sentchilo V."/>
            <person name="Carraro N."/>
            <person name="Bertelli C."/>
            <person name="van der Meer J.R."/>
        </authorList>
    </citation>
    <scope>NUCLEOTIDE SEQUENCE [LARGE SCALE GENOMIC DNA]</scope>
    <source>
        <strain evidence="2 3">HBP1</strain>
    </source>
</reference>
<dbReference type="EMBL" id="CP049140">
    <property type="protein sequence ID" value="QIE88411.1"/>
    <property type="molecule type" value="Genomic_DNA"/>
</dbReference>
<protein>
    <recommendedName>
        <fullName evidence="4">Alginate export domain-containing protein</fullName>
    </recommendedName>
</protein>
<feature type="chain" id="PRO_5026358556" description="Alginate export domain-containing protein" evidence="1">
    <location>
        <begin position="28"/>
        <end position="445"/>
    </location>
</feature>
<dbReference type="RefSeq" id="WP_024763474.1">
    <property type="nucleotide sequence ID" value="NZ_CP049140.1"/>
</dbReference>
<dbReference type="AlphaFoldDB" id="A0A6G6J1Q1"/>
<dbReference type="SUPFAM" id="SSF56935">
    <property type="entry name" value="Porins"/>
    <property type="match status" value="1"/>
</dbReference>